<dbReference type="InterPro" id="IPR023799">
    <property type="entry name" value="RbfA_dom_sf"/>
</dbReference>
<comment type="function">
    <text evidence="2">One of several proteins that assist in the late maturation steps of the functional core of the 30S ribosomal subunit. Associates with free 30S ribosomal subunits (but not with 30S subunits that are part of 70S ribosomes or polysomes). Required for efficient processing of 16S rRNA. May interact with the 5'-terminal helix region of 16S rRNA.</text>
</comment>
<dbReference type="InterPro" id="IPR000238">
    <property type="entry name" value="RbfA"/>
</dbReference>
<evidence type="ECO:0000313" key="3">
    <source>
        <dbReference type="EMBL" id="VGO12314.1"/>
    </source>
</evidence>
<evidence type="ECO:0000256" key="2">
    <source>
        <dbReference type="HAMAP-Rule" id="MF_00003"/>
    </source>
</evidence>
<reference evidence="3 4" key="1">
    <citation type="submission" date="2019-04" db="EMBL/GenBank/DDBJ databases">
        <authorList>
            <person name="Van Vliet M D."/>
        </authorList>
    </citation>
    <scope>NUCLEOTIDE SEQUENCE [LARGE SCALE GENOMIC DNA]</scope>
    <source>
        <strain evidence="3 4">F1</strain>
    </source>
</reference>
<dbReference type="SUPFAM" id="SSF89919">
    <property type="entry name" value="Ribosome-binding factor A, RbfA"/>
    <property type="match status" value="1"/>
</dbReference>
<gene>
    <name evidence="2 3" type="primary">rbfA</name>
    <name evidence="3" type="ORF">PDESU_00865</name>
</gene>
<name>A0A6C2TY03_PONDE</name>
<protein>
    <recommendedName>
        <fullName evidence="2">Ribosome-binding factor A</fullName>
    </recommendedName>
</protein>
<proteinExistence type="inferred from homology"/>
<dbReference type="Pfam" id="PF02033">
    <property type="entry name" value="RBFA"/>
    <property type="match status" value="1"/>
</dbReference>
<sequence>MGTPRLIRVNELLKREIAEDLYRNFAGSDFDAAAITVTRVECAPDLRDANVFVSIFGHEDNRDGMISYLNRHRQEIIRLMVKRVKLKYTPRLHFVHDESLEGGDHILSMLAEMERENPEVFKDDGKTDEKS</sequence>
<comment type="subcellular location">
    <subcellularLocation>
        <location evidence="2">Cytoplasm</location>
    </subcellularLocation>
</comment>
<keyword evidence="1 2" id="KW-0690">Ribosome biogenesis</keyword>
<dbReference type="AlphaFoldDB" id="A0A6C2TY03"/>
<accession>A0A6C2TY03</accession>
<evidence type="ECO:0000256" key="1">
    <source>
        <dbReference type="ARBA" id="ARBA00022517"/>
    </source>
</evidence>
<dbReference type="HAMAP" id="MF_00003">
    <property type="entry name" value="RbfA"/>
    <property type="match status" value="1"/>
</dbReference>
<dbReference type="PANTHER" id="PTHR33515">
    <property type="entry name" value="RIBOSOME-BINDING FACTOR A, CHLOROPLASTIC-RELATED"/>
    <property type="match status" value="1"/>
</dbReference>
<dbReference type="GO" id="GO:0005829">
    <property type="term" value="C:cytosol"/>
    <property type="evidence" value="ECO:0007669"/>
    <property type="project" value="TreeGrafter"/>
</dbReference>
<dbReference type="GO" id="GO:0030490">
    <property type="term" value="P:maturation of SSU-rRNA"/>
    <property type="evidence" value="ECO:0007669"/>
    <property type="project" value="UniProtKB-UniRule"/>
</dbReference>
<dbReference type="PANTHER" id="PTHR33515:SF1">
    <property type="entry name" value="RIBOSOME-BINDING FACTOR A, CHLOROPLASTIC-RELATED"/>
    <property type="match status" value="1"/>
</dbReference>
<dbReference type="EMBL" id="CAAHFG010000001">
    <property type="protein sequence ID" value="VGO12314.1"/>
    <property type="molecule type" value="Genomic_DNA"/>
</dbReference>
<dbReference type="InterPro" id="IPR015946">
    <property type="entry name" value="KH_dom-like_a/b"/>
</dbReference>
<evidence type="ECO:0000313" key="4">
    <source>
        <dbReference type="Proteomes" id="UP000366872"/>
    </source>
</evidence>
<dbReference type="Gene3D" id="3.30.300.20">
    <property type="match status" value="1"/>
</dbReference>
<keyword evidence="4" id="KW-1185">Reference proteome</keyword>
<comment type="subunit">
    <text evidence="2">Monomer. Binds 30S ribosomal subunits, but not 50S ribosomal subunits or 70S ribosomes.</text>
</comment>
<dbReference type="GO" id="GO:0043024">
    <property type="term" value="F:ribosomal small subunit binding"/>
    <property type="evidence" value="ECO:0007669"/>
    <property type="project" value="TreeGrafter"/>
</dbReference>
<keyword evidence="2" id="KW-0963">Cytoplasm</keyword>
<dbReference type="NCBIfam" id="TIGR00082">
    <property type="entry name" value="rbfA"/>
    <property type="match status" value="1"/>
</dbReference>
<dbReference type="Proteomes" id="UP000366872">
    <property type="component" value="Unassembled WGS sequence"/>
</dbReference>
<organism evidence="3 4">
    <name type="scientific">Pontiella desulfatans</name>
    <dbReference type="NCBI Taxonomy" id="2750659"/>
    <lineage>
        <taxon>Bacteria</taxon>
        <taxon>Pseudomonadati</taxon>
        <taxon>Kiritimatiellota</taxon>
        <taxon>Kiritimatiellia</taxon>
        <taxon>Kiritimatiellales</taxon>
        <taxon>Pontiellaceae</taxon>
        <taxon>Pontiella</taxon>
    </lineage>
</organism>
<comment type="similarity">
    <text evidence="2">Belongs to the RbfA family.</text>
</comment>